<feature type="region of interest" description="Disordered" evidence="5">
    <location>
        <begin position="492"/>
        <end position="578"/>
    </location>
</feature>
<proteinExistence type="predicted"/>
<evidence type="ECO:0000256" key="2">
    <source>
        <dbReference type="ARBA" id="ARBA00023125"/>
    </source>
</evidence>
<dbReference type="InterPro" id="IPR042536">
    <property type="entry name" value="TFIIIC_tauA_Sfc1"/>
</dbReference>
<keyword evidence="4" id="KW-0539">Nucleus</keyword>
<accession>A0A9N8ZVD0</accession>
<name>A0A9N8ZVD0_9GLOM</name>
<keyword evidence="9" id="KW-1185">Reference proteome</keyword>
<keyword evidence="3" id="KW-0804">Transcription</keyword>
<feature type="domain" description="Transcription factor IIIC subunit Tfc1/Sfc1 triple barrel" evidence="7">
    <location>
        <begin position="34"/>
        <end position="142"/>
    </location>
</feature>
<dbReference type="GO" id="GO:0006384">
    <property type="term" value="P:transcription initiation at RNA polymerase III promoter"/>
    <property type="evidence" value="ECO:0007669"/>
    <property type="project" value="InterPro"/>
</dbReference>
<evidence type="ECO:0000313" key="9">
    <source>
        <dbReference type="Proteomes" id="UP000789739"/>
    </source>
</evidence>
<feature type="compositionally biased region" description="Polar residues" evidence="5">
    <location>
        <begin position="374"/>
        <end position="387"/>
    </location>
</feature>
<dbReference type="AlphaFoldDB" id="A0A9N8ZVD0"/>
<dbReference type="Pfam" id="PF17682">
    <property type="entry name" value="Tau95_N"/>
    <property type="match status" value="1"/>
</dbReference>
<dbReference type="PANTHER" id="PTHR13230">
    <property type="entry name" value="GENERAL TRANSCRIPTION FACTOR IIIC, POLYPEPTIDE 5"/>
    <property type="match status" value="1"/>
</dbReference>
<evidence type="ECO:0000259" key="7">
    <source>
        <dbReference type="Pfam" id="PF17682"/>
    </source>
</evidence>
<dbReference type="PANTHER" id="PTHR13230:SF5">
    <property type="entry name" value="GENERAL TRANSCRIPTION FACTOR 3C POLYPEPTIDE 5"/>
    <property type="match status" value="1"/>
</dbReference>
<reference evidence="8" key="1">
    <citation type="submission" date="2021-06" db="EMBL/GenBank/DDBJ databases">
        <authorList>
            <person name="Kallberg Y."/>
            <person name="Tangrot J."/>
            <person name="Rosling A."/>
        </authorList>
    </citation>
    <scope>NUCLEOTIDE SEQUENCE</scope>
    <source>
        <strain evidence="8">BR232B</strain>
    </source>
</reference>
<dbReference type="GO" id="GO:0001002">
    <property type="term" value="F:RNA polymerase III type 1 promoter sequence-specific DNA binding"/>
    <property type="evidence" value="ECO:0007669"/>
    <property type="project" value="TreeGrafter"/>
</dbReference>
<feature type="compositionally biased region" description="Acidic residues" evidence="5">
    <location>
        <begin position="492"/>
        <end position="505"/>
    </location>
</feature>
<protein>
    <submittedName>
        <fullName evidence="8">5650_t:CDS:1</fullName>
    </submittedName>
</protein>
<evidence type="ECO:0000256" key="4">
    <source>
        <dbReference type="ARBA" id="ARBA00023242"/>
    </source>
</evidence>
<feature type="region of interest" description="Disordered" evidence="5">
    <location>
        <begin position="97"/>
        <end position="117"/>
    </location>
</feature>
<dbReference type="GO" id="GO:0001003">
    <property type="term" value="F:RNA polymerase III type 2 promoter sequence-specific DNA binding"/>
    <property type="evidence" value="ECO:0007669"/>
    <property type="project" value="TreeGrafter"/>
</dbReference>
<evidence type="ECO:0000259" key="6">
    <source>
        <dbReference type="Pfam" id="PF09734"/>
    </source>
</evidence>
<dbReference type="InterPro" id="IPR019136">
    <property type="entry name" value="TF_IIIC_su-5_HTH"/>
</dbReference>
<evidence type="ECO:0000313" key="8">
    <source>
        <dbReference type="EMBL" id="CAG8509613.1"/>
    </source>
</evidence>
<sequence>MAENLVSEGDQLEESVDLYERPPIYPLPRQRLFAVEYPGYIKNVHKVISTLGEKRGLLKAVNKGLAELRYRHNDPFCHPINGDVVPTANFLLKVTRRRKKSSGNQGGNATSKTKNPNQNFSFEIVGIINKTCRFRGMSDAQYVPNPYDSIPNLRRQLGKFDVEGMRKFTFQQSEDHTKPILLPPPSLARIEIPMEYKYQQNVSVIKVMIRPNETNVPSVRLINRHWRRKFVALTVSFESENILVYIQFSNAFMALTYIILTCTLIPEGPPPEALNYVELLPKEPIEKLKKMFEERPVWTRLALLNTLPRSYKKLIRKLLPLVAYWMVGGPWRDCWICYGYDPRNDQTSRIYQLLDVRNTRRGLRLERAKRMLNGQPSALSESSQPDTVTYEMETGGEDTSTDRNSHIFSGLTKTRDVAVFQLCDVTDPLLQRLISSPENFVEVCDELNGFYTSNAMKKMRKILRRKFEALDENEILSEESFKDILERYASDNEELPDESGGEDDNASATGETTSADPISNRIAELMRNLQNQQQSQDATASRPTELLYRVEDLEDYADIFGPDGSDYDEDDEDFGDNQ</sequence>
<feature type="compositionally biased region" description="Polar residues" evidence="5">
    <location>
        <begin position="506"/>
        <end position="517"/>
    </location>
</feature>
<keyword evidence="2" id="KW-0238">DNA-binding</keyword>
<dbReference type="Proteomes" id="UP000789739">
    <property type="component" value="Unassembled WGS sequence"/>
</dbReference>
<dbReference type="Gene3D" id="3.30.200.160">
    <property type="entry name" value="TFIIIC, subcomplex tauA, subunit Sfc1, barrel domain"/>
    <property type="match status" value="1"/>
</dbReference>
<dbReference type="EMBL" id="CAJVPI010000261">
    <property type="protein sequence ID" value="CAG8509613.1"/>
    <property type="molecule type" value="Genomic_DNA"/>
</dbReference>
<evidence type="ECO:0000256" key="1">
    <source>
        <dbReference type="ARBA" id="ARBA00004123"/>
    </source>
</evidence>
<evidence type="ECO:0000256" key="5">
    <source>
        <dbReference type="SAM" id="MobiDB-lite"/>
    </source>
</evidence>
<feature type="compositionally biased region" description="Polar residues" evidence="5">
    <location>
        <begin position="528"/>
        <end position="542"/>
    </location>
</feature>
<comment type="caution">
    <text evidence="8">The sequence shown here is derived from an EMBL/GenBank/DDBJ whole genome shotgun (WGS) entry which is preliminary data.</text>
</comment>
<dbReference type="GO" id="GO:0000127">
    <property type="term" value="C:transcription factor TFIIIC complex"/>
    <property type="evidence" value="ECO:0007669"/>
    <property type="project" value="InterPro"/>
</dbReference>
<feature type="compositionally biased region" description="Polar residues" evidence="5">
    <location>
        <begin position="107"/>
        <end position="117"/>
    </location>
</feature>
<comment type="subcellular location">
    <subcellularLocation>
        <location evidence="1">Nucleus</location>
    </subcellularLocation>
</comment>
<gene>
    <name evidence="8" type="ORF">PBRASI_LOCUS3041</name>
</gene>
<dbReference type="GO" id="GO:0005634">
    <property type="term" value="C:nucleus"/>
    <property type="evidence" value="ECO:0007669"/>
    <property type="project" value="UniProtKB-SubCell"/>
</dbReference>
<feature type="compositionally biased region" description="Acidic residues" evidence="5">
    <location>
        <begin position="565"/>
        <end position="578"/>
    </location>
</feature>
<dbReference type="InterPro" id="IPR040454">
    <property type="entry name" value="TF_IIIC_Tfc1/Sfc1"/>
</dbReference>
<dbReference type="InterPro" id="IPR041499">
    <property type="entry name" value="Tfc1/Sfc1_N"/>
</dbReference>
<dbReference type="Pfam" id="PF09734">
    <property type="entry name" value="Tau95"/>
    <property type="match status" value="1"/>
</dbReference>
<organism evidence="8 9">
    <name type="scientific">Paraglomus brasilianum</name>
    <dbReference type="NCBI Taxonomy" id="144538"/>
    <lineage>
        <taxon>Eukaryota</taxon>
        <taxon>Fungi</taxon>
        <taxon>Fungi incertae sedis</taxon>
        <taxon>Mucoromycota</taxon>
        <taxon>Glomeromycotina</taxon>
        <taxon>Glomeromycetes</taxon>
        <taxon>Paraglomerales</taxon>
        <taxon>Paraglomeraceae</taxon>
        <taxon>Paraglomus</taxon>
    </lineage>
</organism>
<evidence type="ECO:0000256" key="3">
    <source>
        <dbReference type="ARBA" id="ARBA00023163"/>
    </source>
</evidence>
<feature type="domain" description="Transcription factor IIIC subunit 5 HTH" evidence="6">
    <location>
        <begin position="181"/>
        <end position="357"/>
    </location>
</feature>
<dbReference type="OrthoDB" id="5598268at2759"/>
<feature type="region of interest" description="Disordered" evidence="5">
    <location>
        <begin position="374"/>
        <end position="404"/>
    </location>
</feature>